<evidence type="ECO:0000313" key="5">
    <source>
        <dbReference type="EMBL" id="CAF3620244.1"/>
    </source>
</evidence>
<dbReference type="AlphaFoldDB" id="A0A8S2CYI4"/>
<protein>
    <submittedName>
        <fullName evidence="2">Uncharacterized protein</fullName>
    </submittedName>
</protein>
<sequence length="129" mass="13930">MQWECGNLCLHTFPLKKSICRWSTVTRHLWRDPVLGTGTSQEKPFLANTTNNETTRVLGRSLPSAQGDFGTDLADTSGHDVLVGKAPASASNPNVEANTECEFDETSAQNLGSAGSRHSSIRKRAADLS</sequence>
<gene>
    <name evidence="2" type="ORF">OVA965_LOCUS6366</name>
    <name evidence="3" type="ORF">OVA965_LOCUS6367</name>
    <name evidence="4" type="ORF">TMI583_LOCUS6362</name>
    <name evidence="5" type="ORF">TMI583_LOCUS6363</name>
</gene>
<evidence type="ECO:0000313" key="2">
    <source>
        <dbReference type="EMBL" id="CAF0835490.1"/>
    </source>
</evidence>
<accession>A0A8S2CYI4</accession>
<evidence type="ECO:0000313" key="3">
    <source>
        <dbReference type="EMBL" id="CAF0835495.1"/>
    </source>
</evidence>
<comment type="caution">
    <text evidence="2">The sequence shown here is derived from an EMBL/GenBank/DDBJ whole genome shotgun (WGS) entry which is preliminary data.</text>
</comment>
<reference evidence="2" key="1">
    <citation type="submission" date="2021-02" db="EMBL/GenBank/DDBJ databases">
        <authorList>
            <person name="Nowell W R."/>
        </authorList>
    </citation>
    <scope>NUCLEOTIDE SEQUENCE</scope>
</reference>
<evidence type="ECO:0000313" key="4">
    <source>
        <dbReference type="EMBL" id="CAF3620222.1"/>
    </source>
</evidence>
<feature type="region of interest" description="Disordered" evidence="1">
    <location>
        <begin position="83"/>
        <end position="129"/>
    </location>
</feature>
<dbReference type="EMBL" id="CAJOBA010001908">
    <property type="protein sequence ID" value="CAF3620222.1"/>
    <property type="molecule type" value="Genomic_DNA"/>
</dbReference>
<evidence type="ECO:0000313" key="6">
    <source>
        <dbReference type="Proteomes" id="UP000677228"/>
    </source>
</evidence>
<dbReference type="EMBL" id="CAJNOK010001908">
    <property type="protein sequence ID" value="CAF0835490.1"/>
    <property type="molecule type" value="Genomic_DNA"/>
</dbReference>
<dbReference type="EMBL" id="CAJOBA010001908">
    <property type="protein sequence ID" value="CAF3620244.1"/>
    <property type="molecule type" value="Genomic_DNA"/>
</dbReference>
<dbReference type="EMBL" id="CAJNOK010001908">
    <property type="protein sequence ID" value="CAF0835495.1"/>
    <property type="molecule type" value="Genomic_DNA"/>
</dbReference>
<name>A0A8S2CYI4_9BILA</name>
<organism evidence="2 6">
    <name type="scientific">Didymodactylos carnosus</name>
    <dbReference type="NCBI Taxonomy" id="1234261"/>
    <lineage>
        <taxon>Eukaryota</taxon>
        <taxon>Metazoa</taxon>
        <taxon>Spiralia</taxon>
        <taxon>Gnathifera</taxon>
        <taxon>Rotifera</taxon>
        <taxon>Eurotatoria</taxon>
        <taxon>Bdelloidea</taxon>
        <taxon>Philodinida</taxon>
        <taxon>Philodinidae</taxon>
        <taxon>Didymodactylos</taxon>
    </lineage>
</organism>
<dbReference type="Proteomes" id="UP000677228">
    <property type="component" value="Unassembled WGS sequence"/>
</dbReference>
<proteinExistence type="predicted"/>
<evidence type="ECO:0000256" key="1">
    <source>
        <dbReference type="SAM" id="MobiDB-lite"/>
    </source>
</evidence>
<feature type="compositionally biased region" description="Polar residues" evidence="1">
    <location>
        <begin position="106"/>
        <end position="118"/>
    </location>
</feature>
<dbReference type="Proteomes" id="UP000682733">
    <property type="component" value="Unassembled WGS sequence"/>
</dbReference>